<name>A0A0C1G8L3_9SPHI</name>
<proteinExistence type="predicted"/>
<protein>
    <submittedName>
        <fullName evidence="1">Uncharacterized protein</fullName>
    </submittedName>
</protein>
<dbReference type="AlphaFoldDB" id="A0A0C1G8L3"/>
<keyword evidence="2" id="KW-1185">Reference proteome</keyword>
<gene>
    <name evidence="1" type="ORF">OC25_01455</name>
</gene>
<reference evidence="1 2" key="1">
    <citation type="submission" date="2014-10" db="EMBL/GenBank/DDBJ databases">
        <title>Pedobacter Kyungheensis.</title>
        <authorList>
            <person name="Anderson B.M."/>
            <person name="Newman J.D."/>
        </authorList>
    </citation>
    <scope>NUCLEOTIDE SEQUENCE [LARGE SCALE GENOMIC DNA]</scope>
    <source>
        <strain evidence="1 2">KACC 16221</strain>
    </source>
</reference>
<comment type="caution">
    <text evidence="1">The sequence shown here is derived from an EMBL/GenBank/DDBJ whole genome shotgun (WGS) entry which is preliminary data.</text>
</comment>
<organism evidence="1 2">
    <name type="scientific">Pedobacter kyungheensis</name>
    <dbReference type="NCBI Taxonomy" id="1069985"/>
    <lineage>
        <taxon>Bacteria</taxon>
        <taxon>Pseudomonadati</taxon>
        <taxon>Bacteroidota</taxon>
        <taxon>Sphingobacteriia</taxon>
        <taxon>Sphingobacteriales</taxon>
        <taxon>Sphingobacteriaceae</taxon>
        <taxon>Pedobacter</taxon>
    </lineage>
</organism>
<sequence length="82" mass="9713">MLQYIVVGRNYGFNQRQRQYNRSGEIKEMRLMFEHFAKITFYLCSTQLFRLTGVLAFGNAFFNSVVVQGFNQNGVQKYNQKQ</sequence>
<accession>A0A0C1G8L3</accession>
<evidence type="ECO:0000313" key="1">
    <source>
        <dbReference type="EMBL" id="KIA96449.1"/>
    </source>
</evidence>
<dbReference type="EMBL" id="JSYN01000002">
    <property type="protein sequence ID" value="KIA96449.1"/>
    <property type="molecule type" value="Genomic_DNA"/>
</dbReference>
<evidence type="ECO:0000313" key="2">
    <source>
        <dbReference type="Proteomes" id="UP000031246"/>
    </source>
</evidence>
<dbReference type="Proteomes" id="UP000031246">
    <property type="component" value="Unassembled WGS sequence"/>
</dbReference>